<gene>
    <name evidence="5" type="ORF">GCM10009716_38780</name>
</gene>
<dbReference type="Proteomes" id="UP001501303">
    <property type="component" value="Unassembled WGS sequence"/>
</dbReference>
<keyword evidence="3" id="KW-0238">DNA-binding</keyword>
<feature type="domain" description="Type I restriction modification DNA specificity" evidence="4">
    <location>
        <begin position="11"/>
        <end position="191"/>
    </location>
</feature>
<dbReference type="EMBL" id="BAAAMJ010000046">
    <property type="protein sequence ID" value="GAA1926953.1"/>
    <property type="molecule type" value="Genomic_DNA"/>
</dbReference>
<proteinExistence type="inferred from homology"/>
<evidence type="ECO:0000313" key="6">
    <source>
        <dbReference type="Proteomes" id="UP001501303"/>
    </source>
</evidence>
<dbReference type="InterPro" id="IPR052021">
    <property type="entry name" value="Type-I_RS_S_subunit"/>
</dbReference>
<dbReference type="Gene3D" id="3.90.220.20">
    <property type="entry name" value="DNA methylase specificity domains"/>
    <property type="match status" value="2"/>
</dbReference>
<dbReference type="CDD" id="cd17260">
    <property type="entry name" value="RMtype1_S_EcoEI-TRD1-CR1_like"/>
    <property type="match status" value="1"/>
</dbReference>
<dbReference type="SUPFAM" id="SSF116734">
    <property type="entry name" value="DNA methylase specificity domain"/>
    <property type="match status" value="2"/>
</dbReference>
<keyword evidence="5" id="KW-0378">Hydrolase</keyword>
<comment type="similarity">
    <text evidence="1">Belongs to the type-I restriction system S methylase family.</text>
</comment>
<keyword evidence="6" id="KW-1185">Reference proteome</keyword>
<evidence type="ECO:0000256" key="2">
    <source>
        <dbReference type="ARBA" id="ARBA00022747"/>
    </source>
</evidence>
<evidence type="ECO:0000259" key="4">
    <source>
        <dbReference type="Pfam" id="PF01420"/>
    </source>
</evidence>
<evidence type="ECO:0000256" key="1">
    <source>
        <dbReference type="ARBA" id="ARBA00010923"/>
    </source>
</evidence>
<dbReference type="InterPro" id="IPR044946">
    <property type="entry name" value="Restrct_endonuc_typeI_TRD_sf"/>
</dbReference>
<sequence length="414" mass="45559">MVEAVVPGVPTTWEQTTLVEICERGGGNIQTGPFGSQLHASDYVSVGVPSVMPQDIGDNVIREDFIARITVEDSLRLSRYLLEVGDIVYSRRGDVGRRALVRPDQQGWLCGTGCLRIRPGNEINSAYLSYYLGHPSVRQWIKQHAVGATMPNLNTKIIGAVPVVVPPQGEQDSIAAALGALDDKIAINERIAVTYEQLLQAQIELMGVEVDPDPESAAPVTEFVHFSPKVAKAPSVAVYVDMAALSTHRAGISAWSRREPKGGTRFMNGDTLLARITPCLENGKTGYVDFMEDGEIGVGSTEFIVMRSVQGVPPEFSYFLARSKRFREHMIRNMIGSSGRQRVAAAEAANFYIKHPDRKMLAEFGETASNIFAHMRSLDRECRMLTTLRDTLLPQLMSGKLRVRDAEKIVEDAV</sequence>
<evidence type="ECO:0000256" key="3">
    <source>
        <dbReference type="ARBA" id="ARBA00023125"/>
    </source>
</evidence>
<dbReference type="PANTHER" id="PTHR30408:SF13">
    <property type="entry name" value="TYPE I RESTRICTION ENZYME HINDI SPECIFICITY SUBUNIT"/>
    <property type="match status" value="1"/>
</dbReference>
<dbReference type="Pfam" id="PF01420">
    <property type="entry name" value="Methylase_S"/>
    <property type="match status" value="1"/>
</dbReference>
<reference evidence="5 6" key="1">
    <citation type="journal article" date="2019" name="Int. J. Syst. Evol. Microbiol.">
        <title>The Global Catalogue of Microorganisms (GCM) 10K type strain sequencing project: providing services to taxonomists for standard genome sequencing and annotation.</title>
        <authorList>
            <consortium name="The Broad Institute Genomics Platform"/>
            <consortium name="The Broad Institute Genome Sequencing Center for Infectious Disease"/>
            <person name="Wu L."/>
            <person name="Ma J."/>
        </authorList>
    </citation>
    <scope>NUCLEOTIDE SEQUENCE [LARGE SCALE GENOMIC DNA]</scope>
    <source>
        <strain evidence="5 6">JCM 13581</strain>
    </source>
</reference>
<keyword evidence="2" id="KW-0680">Restriction system</keyword>
<comment type="caution">
    <text evidence="5">The sequence shown here is derived from an EMBL/GenBank/DDBJ whole genome shotgun (WGS) entry which is preliminary data.</text>
</comment>
<protein>
    <submittedName>
        <fullName evidence="5">Restriction endonuclease subunit S</fullName>
    </submittedName>
</protein>
<dbReference type="GO" id="GO:0004519">
    <property type="term" value="F:endonuclease activity"/>
    <property type="evidence" value="ECO:0007669"/>
    <property type="project" value="UniProtKB-KW"/>
</dbReference>
<evidence type="ECO:0000313" key="5">
    <source>
        <dbReference type="EMBL" id="GAA1926953.1"/>
    </source>
</evidence>
<organism evidence="5 6">
    <name type="scientific">Streptomyces sodiiphilus</name>
    <dbReference type="NCBI Taxonomy" id="226217"/>
    <lineage>
        <taxon>Bacteria</taxon>
        <taxon>Bacillati</taxon>
        <taxon>Actinomycetota</taxon>
        <taxon>Actinomycetes</taxon>
        <taxon>Kitasatosporales</taxon>
        <taxon>Streptomycetaceae</taxon>
        <taxon>Streptomyces</taxon>
    </lineage>
</organism>
<dbReference type="CDD" id="cd16961">
    <property type="entry name" value="RMtype1_S_TRD-CR_like"/>
    <property type="match status" value="1"/>
</dbReference>
<accession>A0ABN2PPH6</accession>
<dbReference type="PANTHER" id="PTHR30408">
    <property type="entry name" value="TYPE-1 RESTRICTION ENZYME ECOKI SPECIFICITY PROTEIN"/>
    <property type="match status" value="1"/>
</dbReference>
<keyword evidence="5" id="KW-0540">Nuclease</keyword>
<keyword evidence="5" id="KW-0255">Endonuclease</keyword>
<dbReference type="RefSeq" id="WP_344264149.1">
    <property type="nucleotide sequence ID" value="NZ_BAAAMJ010000046.1"/>
</dbReference>
<name>A0ABN2PPH6_9ACTN</name>
<dbReference type="InterPro" id="IPR000055">
    <property type="entry name" value="Restrct_endonuc_typeI_TRD"/>
</dbReference>